<evidence type="ECO:0000313" key="20">
    <source>
        <dbReference type="Proteomes" id="UP000572325"/>
    </source>
</evidence>
<evidence type="ECO:0000256" key="16">
    <source>
        <dbReference type="ARBA" id="ARBA00049349"/>
    </source>
</evidence>
<dbReference type="AlphaFoldDB" id="A0A7K9SB75"/>
<evidence type="ECO:0000256" key="10">
    <source>
        <dbReference type="ARBA" id="ARBA00022964"/>
    </source>
</evidence>
<dbReference type="EC" id="1.14.11.66" evidence="4"/>
<keyword evidence="5" id="KW-0479">Metal-binding</keyword>
<evidence type="ECO:0000256" key="2">
    <source>
        <dbReference type="ARBA" id="ARBA00004123"/>
    </source>
</evidence>
<evidence type="ECO:0000256" key="17">
    <source>
        <dbReference type="SAM" id="MobiDB-lite"/>
    </source>
</evidence>
<evidence type="ECO:0000256" key="15">
    <source>
        <dbReference type="ARBA" id="ARBA00023242"/>
    </source>
</evidence>
<evidence type="ECO:0000256" key="3">
    <source>
        <dbReference type="ARBA" id="ARBA00009711"/>
    </source>
</evidence>
<comment type="caution">
    <text evidence="19">The sequence shown here is derived from an EMBL/GenBank/DDBJ whole genome shotgun (WGS) entry which is preliminary data.</text>
</comment>
<dbReference type="GO" id="GO:0005634">
    <property type="term" value="C:nucleus"/>
    <property type="evidence" value="ECO:0007669"/>
    <property type="project" value="UniProtKB-SubCell"/>
</dbReference>
<keyword evidence="6" id="KW-0677">Repeat</keyword>
<dbReference type="Gene3D" id="2.30.30.140">
    <property type="match status" value="1"/>
</dbReference>
<dbReference type="GO" id="GO:0000785">
    <property type="term" value="C:chromatin"/>
    <property type="evidence" value="ECO:0007669"/>
    <property type="project" value="TreeGrafter"/>
</dbReference>
<dbReference type="FunFam" id="3.10.330.70:FF:000001">
    <property type="entry name" value="Putative lysine-specific demethylase 4a"/>
    <property type="match status" value="1"/>
</dbReference>
<dbReference type="PANTHER" id="PTHR10694">
    <property type="entry name" value="LYSINE-SPECIFIC DEMETHYLASE"/>
    <property type="match status" value="1"/>
</dbReference>
<keyword evidence="12" id="KW-0408">Iron</keyword>
<evidence type="ECO:0000256" key="9">
    <source>
        <dbReference type="ARBA" id="ARBA00022853"/>
    </source>
</evidence>
<dbReference type="Pfam" id="PF18104">
    <property type="entry name" value="Tudor_2"/>
    <property type="match status" value="2"/>
</dbReference>
<comment type="cofactor">
    <cofactor evidence="1">
        <name>Fe(2+)</name>
        <dbReference type="ChEBI" id="CHEBI:29033"/>
    </cofactor>
</comment>
<keyword evidence="19" id="KW-0489">Methyltransferase</keyword>
<dbReference type="InterPro" id="IPR011011">
    <property type="entry name" value="Znf_FYVE_PHD"/>
</dbReference>
<keyword evidence="19" id="KW-0808">Transferase</keyword>
<comment type="similarity">
    <text evidence="3">Belongs to the JHDM3 histone demethylase family.</text>
</comment>
<dbReference type="InterPro" id="IPR002999">
    <property type="entry name" value="Tudor"/>
</dbReference>
<dbReference type="SUPFAM" id="SSF57903">
    <property type="entry name" value="FYVE/PHD zinc finger"/>
    <property type="match status" value="1"/>
</dbReference>
<sequence>CTCRRDMVSISMDVFVRKFQPDRYQLWKQGKDLYTIDHTKPTPESTPEVKVWLQRRRKVRNFPKSFQHTRSRSKKLKTPEDKRVSAMVADAEIIVAEAAIDGFKVSEEPEKEVRVVNTGAPSGEEENSSRIDLDQHVLDHVKVADSILSPVPVLEKTKMEDDRIDSSNSCFTLEDSVASKPTSESCRKEESSKSQNQYVSSVPYHKAEGESSEAENPDRKESVLTEDGVSNLESSGSSLEHGEVPIVKKDEEDSMEICVCEANYKISKSWRHPLHKPPSRSPMTLVKQQATSDEELPETTLIEEKVQESEAWARPLVYLWQTRPHNFNAEKEYNAACAKKKPHCAICTLLMPYYKPENQGEESPTFSEANSAETLMAENEKTKPLIPEMCFIYSEENTENYPSNAFVEEDGTSLLISCAKCCIRVHASCYGVPSHEVHNEWLCSRCRKKAWTAECCLCNLRGGALKQTTDKKWAHVICAIAIPEVRFGNVTERTPIDTSRIPLQRLKLKCMFCRQRVKKISGACIQCSYGCCPASFHVTCAHAAGMLMEPDDWPYVVYITCFRHKINQSVRAKGCGKAITVGQTVITKHRNTRYYSCRVIGVTSQLFYEVMFDDGSFSLDTFPEDIVSRDCLRLGPPAEGEVVQVKWPDGKLYGAKYLGTNTAHMYQVEFEDGSQIVMKREEIYTLDEELPKRVKARLSTASNMRFEDTFYGANIILGEKKRQRVLSSRFKNEYVDDPGYRTFLKTHFRRNARRDC</sequence>
<evidence type="ECO:0000259" key="18">
    <source>
        <dbReference type="PROSITE" id="PS51805"/>
    </source>
</evidence>
<evidence type="ECO:0000256" key="5">
    <source>
        <dbReference type="ARBA" id="ARBA00022723"/>
    </source>
</evidence>
<dbReference type="InterPro" id="IPR034732">
    <property type="entry name" value="EPHD"/>
</dbReference>
<evidence type="ECO:0000256" key="14">
    <source>
        <dbReference type="ARBA" id="ARBA00023163"/>
    </source>
</evidence>
<dbReference type="GO" id="GO:0008168">
    <property type="term" value="F:methyltransferase activity"/>
    <property type="evidence" value="ECO:0007669"/>
    <property type="project" value="UniProtKB-KW"/>
</dbReference>
<dbReference type="EMBL" id="VWZU01018820">
    <property type="protein sequence ID" value="NXI33210.1"/>
    <property type="molecule type" value="Genomic_DNA"/>
</dbReference>
<dbReference type="GO" id="GO:0032259">
    <property type="term" value="P:methylation"/>
    <property type="evidence" value="ECO:0007669"/>
    <property type="project" value="UniProtKB-KW"/>
</dbReference>
<feature type="non-terminal residue" evidence="19">
    <location>
        <position position="1"/>
    </location>
</feature>
<proteinExistence type="inferred from homology"/>
<evidence type="ECO:0000256" key="11">
    <source>
        <dbReference type="ARBA" id="ARBA00023002"/>
    </source>
</evidence>
<evidence type="ECO:0000256" key="4">
    <source>
        <dbReference type="ARBA" id="ARBA00012900"/>
    </source>
</evidence>
<name>A0A7K9SB75_9PASS</name>
<keyword evidence="11" id="KW-0560">Oxidoreductase</keyword>
<comment type="catalytic activity">
    <reaction evidence="16">
        <text>N(6),N(6),N(6)-trimethyl-L-lysyl(9)-[histone H3] + 2 2-oxoglutarate + 2 O2 = N(6)-methyl-L-lysyl(9)-[histone H3] + 2 formaldehyde + 2 succinate + 2 CO2</text>
        <dbReference type="Rhea" id="RHEA:60200"/>
        <dbReference type="Rhea" id="RHEA-COMP:15538"/>
        <dbReference type="Rhea" id="RHEA-COMP:15542"/>
        <dbReference type="ChEBI" id="CHEBI:15379"/>
        <dbReference type="ChEBI" id="CHEBI:16526"/>
        <dbReference type="ChEBI" id="CHEBI:16810"/>
        <dbReference type="ChEBI" id="CHEBI:16842"/>
        <dbReference type="ChEBI" id="CHEBI:30031"/>
        <dbReference type="ChEBI" id="CHEBI:61929"/>
        <dbReference type="ChEBI" id="CHEBI:61961"/>
        <dbReference type="EC" id="1.14.11.66"/>
    </reaction>
</comment>
<feature type="domain" description="PHD-type" evidence="18">
    <location>
        <begin position="452"/>
        <end position="565"/>
    </location>
</feature>
<feature type="region of interest" description="Disordered" evidence="17">
    <location>
        <begin position="174"/>
        <end position="245"/>
    </location>
</feature>
<dbReference type="SMART" id="SM00333">
    <property type="entry name" value="TUDOR"/>
    <property type="match status" value="2"/>
</dbReference>
<keyword evidence="15" id="KW-0539">Nucleus</keyword>
<dbReference type="InterPro" id="IPR019787">
    <property type="entry name" value="Znf_PHD-finger"/>
</dbReference>
<keyword evidence="10" id="KW-0223">Dioxygenase</keyword>
<dbReference type="GO" id="GO:0008270">
    <property type="term" value="F:zinc ion binding"/>
    <property type="evidence" value="ECO:0007669"/>
    <property type="project" value="UniProtKB-KW"/>
</dbReference>
<gene>
    <name evidence="19" type="primary">Kdm4c_1</name>
    <name evidence="19" type="ORF">STEDEN_R14543</name>
</gene>
<feature type="non-terminal residue" evidence="19">
    <location>
        <position position="756"/>
    </location>
</feature>
<keyword evidence="20" id="KW-1185">Reference proteome</keyword>
<dbReference type="GO" id="GO:0140684">
    <property type="term" value="F:histone H3K9me2/H3K9me3 demethylase activity"/>
    <property type="evidence" value="ECO:0007669"/>
    <property type="project" value="UniProtKB-EC"/>
</dbReference>
<keyword evidence="8" id="KW-0862">Zinc</keyword>
<evidence type="ECO:0000256" key="8">
    <source>
        <dbReference type="ARBA" id="ARBA00022833"/>
    </source>
</evidence>
<dbReference type="Pfam" id="PF13831">
    <property type="entry name" value="PHD_2"/>
    <property type="match status" value="1"/>
</dbReference>
<dbReference type="Proteomes" id="UP000572325">
    <property type="component" value="Unassembled WGS sequence"/>
</dbReference>
<dbReference type="PROSITE" id="PS51805">
    <property type="entry name" value="EPHD"/>
    <property type="match status" value="1"/>
</dbReference>
<dbReference type="PANTHER" id="PTHR10694:SF104">
    <property type="entry name" value="LYSINE-SPECIFIC DEMETHYLASE 4C"/>
    <property type="match status" value="1"/>
</dbReference>
<reference evidence="19 20" key="1">
    <citation type="submission" date="2019-09" db="EMBL/GenBank/DDBJ databases">
        <title>Bird 10,000 Genomes (B10K) Project - Family phase.</title>
        <authorList>
            <person name="Zhang G."/>
        </authorList>
    </citation>
    <scope>NUCLEOTIDE SEQUENCE [LARGE SCALE GENOMIC DNA]</scope>
    <source>
        <strain evidence="19">B10K-DU-001-27</strain>
        <tissue evidence="19">Muscle</tissue>
    </source>
</reference>
<dbReference type="GO" id="GO:0010468">
    <property type="term" value="P:regulation of gene expression"/>
    <property type="evidence" value="ECO:0007669"/>
    <property type="project" value="TreeGrafter"/>
</dbReference>
<dbReference type="InterPro" id="IPR001965">
    <property type="entry name" value="Znf_PHD"/>
</dbReference>
<evidence type="ECO:0000256" key="12">
    <source>
        <dbReference type="ARBA" id="ARBA00023004"/>
    </source>
</evidence>
<evidence type="ECO:0000313" key="19">
    <source>
        <dbReference type="EMBL" id="NXI33210.1"/>
    </source>
</evidence>
<keyword evidence="9" id="KW-0156">Chromatin regulator</keyword>
<accession>A0A7K9SB75</accession>
<evidence type="ECO:0000256" key="6">
    <source>
        <dbReference type="ARBA" id="ARBA00022737"/>
    </source>
</evidence>
<feature type="region of interest" description="Disordered" evidence="17">
    <location>
        <begin position="112"/>
        <end position="131"/>
    </location>
</feature>
<dbReference type="Gene3D" id="3.30.40.10">
    <property type="entry name" value="Zinc/RING finger domain, C3HC4 (zinc finger)"/>
    <property type="match status" value="2"/>
</dbReference>
<keyword evidence="7" id="KW-0863">Zinc-finger</keyword>
<dbReference type="CDD" id="cd20468">
    <property type="entry name" value="Tudor_JMJD2C_rpt2"/>
    <property type="match status" value="1"/>
</dbReference>
<dbReference type="SMART" id="SM00249">
    <property type="entry name" value="PHD"/>
    <property type="match status" value="2"/>
</dbReference>
<keyword evidence="14" id="KW-0804">Transcription</keyword>
<organism evidence="19 20">
    <name type="scientific">Sterrhoptilus dennistouni</name>
    <dbReference type="NCBI Taxonomy" id="2585820"/>
    <lineage>
        <taxon>Eukaryota</taxon>
        <taxon>Metazoa</taxon>
        <taxon>Chordata</taxon>
        <taxon>Craniata</taxon>
        <taxon>Vertebrata</taxon>
        <taxon>Euteleostomi</taxon>
        <taxon>Archelosauria</taxon>
        <taxon>Archosauria</taxon>
        <taxon>Dinosauria</taxon>
        <taxon>Saurischia</taxon>
        <taxon>Theropoda</taxon>
        <taxon>Coelurosauria</taxon>
        <taxon>Aves</taxon>
        <taxon>Neognathae</taxon>
        <taxon>Neoaves</taxon>
        <taxon>Telluraves</taxon>
        <taxon>Australaves</taxon>
        <taxon>Passeriformes</taxon>
        <taxon>Sylvioidea</taxon>
        <taxon>Zosteropidae</taxon>
        <taxon>Sterrhoptilus</taxon>
    </lineage>
</organism>
<keyword evidence="13" id="KW-0805">Transcription regulation</keyword>
<dbReference type="Gene3D" id="2.60.120.650">
    <property type="entry name" value="Cupin"/>
    <property type="match status" value="1"/>
</dbReference>
<protein>
    <recommendedName>
        <fullName evidence="4">[histone H3]-trimethyl-L-lysine(9) demethylase</fullName>
        <ecNumber evidence="4">1.14.11.66</ecNumber>
    </recommendedName>
</protein>
<dbReference type="GO" id="GO:0051864">
    <property type="term" value="F:histone H3K36 demethylase activity"/>
    <property type="evidence" value="ECO:0007669"/>
    <property type="project" value="TreeGrafter"/>
</dbReference>
<evidence type="ECO:0000256" key="7">
    <source>
        <dbReference type="ARBA" id="ARBA00022771"/>
    </source>
</evidence>
<dbReference type="Pfam" id="PF13832">
    <property type="entry name" value="zf-HC5HC2H_2"/>
    <property type="match status" value="1"/>
</dbReference>
<feature type="compositionally biased region" description="Low complexity" evidence="17">
    <location>
        <begin position="228"/>
        <end position="239"/>
    </location>
</feature>
<dbReference type="InterPro" id="IPR013083">
    <property type="entry name" value="Znf_RING/FYVE/PHD"/>
</dbReference>
<evidence type="ECO:0000256" key="13">
    <source>
        <dbReference type="ARBA" id="ARBA00023015"/>
    </source>
</evidence>
<dbReference type="SUPFAM" id="SSF63748">
    <property type="entry name" value="Tudor/PWWP/MBT"/>
    <property type="match status" value="2"/>
</dbReference>
<comment type="subcellular location">
    <subcellularLocation>
        <location evidence="2">Nucleus</location>
    </subcellularLocation>
</comment>
<dbReference type="FunFam" id="3.30.40.10:FF:000029">
    <property type="entry name" value="lysine-specific demethylase 4C isoform X1"/>
    <property type="match status" value="1"/>
</dbReference>
<dbReference type="Gene3D" id="3.10.330.70">
    <property type="match status" value="1"/>
</dbReference>
<evidence type="ECO:0000256" key="1">
    <source>
        <dbReference type="ARBA" id="ARBA00001954"/>
    </source>
</evidence>
<dbReference type="InterPro" id="IPR040477">
    <property type="entry name" value="KDM4-like_Tudor"/>
</dbReference>
<dbReference type="CDD" id="cd20465">
    <property type="entry name" value="Tudor_JMJD2C_rpt1"/>
    <property type="match status" value="1"/>
</dbReference>